<dbReference type="InterPro" id="IPR039694">
    <property type="entry name" value="WDR11"/>
</dbReference>
<evidence type="ECO:0000313" key="2">
    <source>
        <dbReference type="EMBL" id="VDP77442.1"/>
    </source>
</evidence>
<proteinExistence type="predicted"/>
<dbReference type="OrthoDB" id="1291858at2759"/>
<dbReference type="EMBL" id="UZAN01043049">
    <property type="protein sequence ID" value="VDP77442.1"/>
    <property type="molecule type" value="Genomic_DNA"/>
</dbReference>
<keyword evidence="3" id="KW-1185">Reference proteome</keyword>
<dbReference type="Pfam" id="PF23753">
    <property type="entry name" value="TPR_WDR11"/>
    <property type="match status" value="1"/>
</dbReference>
<evidence type="ECO:0000259" key="1">
    <source>
        <dbReference type="Pfam" id="PF23753"/>
    </source>
</evidence>
<organism evidence="4">
    <name type="scientific">Echinostoma caproni</name>
    <dbReference type="NCBI Taxonomy" id="27848"/>
    <lineage>
        <taxon>Eukaryota</taxon>
        <taxon>Metazoa</taxon>
        <taxon>Spiralia</taxon>
        <taxon>Lophotrochozoa</taxon>
        <taxon>Platyhelminthes</taxon>
        <taxon>Trematoda</taxon>
        <taxon>Digenea</taxon>
        <taxon>Plagiorchiida</taxon>
        <taxon>Echinostomata</taxon>
        <taxon>Echinostomatoidea</taxon>
        <taxon>Echinostomatidae</taxon>
        <taxon>Echinostoma</taxon>
    </lineage>
</organism>
<feature type="domain" description="WDR11 TPR" evidence="1">
    <location>
        <begin position="339"/>
        <end position="443"/>
    </location>
</feature>
<accession>A0A183AGM8</accession>
<reference evidence="4" key="1">
    <citation type="submission" date="2016-06" db="UniProtKB">
        <authorList>
            <consortium name="WormBaseParasite"/>
        </authorList>
    </citation>
    <scope>IDENTIFICATION</scope>
</reference>
<evidence type="ECO:0000313" key="4">
    <source>
        <dbReference type="WBParaSite" id="ECPE_0000612601-mRNA-1"/>
    </source>
</evidence>
<evidence type="ECO:0000313" key="3">
    <source>
        <dbReference type="Proteomes" id="UP000272942"/>
    </source>
</evidence>
<dbReference type="AlphaFoldDB" id="A0A183AGM8"/>
<dbReference type="PANTHER" id="PTHR14593:SF5">
    <property type="entry name" value="WD REPEAT-CONTAINING PROTEIN 11"/>
    <property type="match status" value="1"/>
</dbReference>
<dbReference type="PANTHER" id="PTHR14593">
    <property type="entry name" value="WD REPEAT-CONTAINING PROTEIN 11"/>
    <property type="match status" value="1"/>
</dbReference>
<dbReference type="InterPro" id="IPR057854">
    <property type="entry name" value="TPR_WDR11"/>
</dbReference>
<dbReference type="GO" id="GO:0005737">
    <property type="term" value="C:cytoplasm"/>
    <property type="evidence" value="ECO:0007669"/>
    <property type="project" value="TreeGrafter"/>
</dbReference>
<sequence length="455" mass="50279">MPRPRHADFVRHDFCLTEISSYTNFTDLLPPPRLSRLFAPFGHRQYLAFLIGGQSVELWKLSDFTLTTRIPFTPEMQVVALVFISVPISVVELLKEAVFSSSHEPNESGSITYLIAVDVFSRIGVSQIPDHVTCPTPPPRSHRTIPDHYNNKIPPRADGFVALRDLHDKKTLVRFNSGGGWGLVSTGSDNQSSSSAECPADMALKALSAATVHTTGVRRLSFLSGPTAYTRLLVLLHDSLFVWQPRDMILICMARFGEQLQRCLISADWAFPISAPSDPVFCLILGADGALRLAQTGESGSEMTILTSTSPMSNMTSNSEQPITKFFGSSAIPDRVDSQSEHERAVNLLLETRPDCPTYNWNMYKACLLAANASGRLRPSTTPSSAKVAEDTYMSTVKLVATNLLSNGQLDEGIELLCLIGLYADACRYLESFDQWDHSIWLAKVTFPLNPYRAM</sequence>
<dbReference type="WBParaSite" id="ECPE_0000612601-mRNA-1">
    <property type="protein sequence ID" value="ECPE_0000612601-mRNA-1"/>
    <property type="gene ID" value="ECPE_0000612601"/>
</dbReference>
<dbReference type="Proteomes" id="UP000272942">
    <property type="component" value="Unassembled WGS sequence"/>
</dbReference>
<gene>
    <name evidence="2" type="ORF">ECPE_LOCUS6113</name>
</gene>
<protein>
    <submittedName>
        <fullName evidence="4">Nucleoporin_N domain-containing protein</fullName>
    </submittedName>
</protein>
<reference evidence="2 3" key="2">
    <citation type="submission" date="2018-11" db="EMBL/GenBank/DDBJ databases">
        <authorList>
            <consortium name="Pathogen Informatics"/>
        </authorList>
    </citation>
    <scope>NUCLEOTIDE SEQUENCE [LARGE SCALE GENOMIC DNA]</scope>
    <source>
        <strain evidence="2 3">Egypt</strain>
    </source>
</reference>
<name>A0A183AGM8_9TREM</name>